<evidence type="ECO:0000313" key="2">
    <source>
        <dbReference type="EMBL" id="KAF2752992.1"/>
    </source>
</evidence>
<accession>A0A6A6VQW7</accession>
<dbReference type="AlphaFoldDB" id="A0A6A6VQW7"/>
<name>A0A6A6VQW7_9PEZI</name>
<feature type="region of interest" description="Disordered" evidence="1">
    <location>
        <begin position="1"/>
        <end position="25"/>
    </location>
</feature>
<reference evidence="2" key="1">
    <citation type="journal article" date="2020" name="Stud. Mycol.">
        <title>101 Dothideomycetes genomes: a test case for predicting lifestyles and emergence of pathogens.</title>
        <authorList>
            <person name="Haridas S."/>
            <person name="Albert R."/>
            <person name="Binder M."/>
            <person name="Bloem J."/>
            <person name="Labutti K."/>
            <person name="Salamov A."/>
            <person name="Andreopoulos B."/>
            <person name="Baker S."/>
            <person name="Barry K."/>
            <person name="Bills G."/>
            <person name="Bluhm B."/>
            <person name="Cannon C."/>
            <person name="Castanera R."/>
            <person name="Culley D."/>
            <person name="Daum C."/>
            <person name="Ezra D."/>
            <person name="Gonzalez J."/>
            <person name="Henrissat B."/>
            <person name="Kuo A."/>
            <person name="Liang C."/>
            <person name="Lipzen A."/>
            <person name="Lutzoni F."/>
            <person name="Magnuson J."/>
            <person name="Mondo S."/>
            <person name="Nolan M."/>
            <person name="Ohm R."/>
            <person name="Pangilinan J."/>
            <person name="Park H.-J."/>
            <person name="Ramirez L."/>
            <person name="Alfaro M."/>
            <person name="Sun H."/>
            <person name="Tritt A."/>
            <person name="Yoshinaga Y."/>
            <person name="Zwiers L.-H."/>
            <person name="Turgeon B."/>
            <person name="Goodwin S."/>
            <person name="Spatafora J."/>
            <person name="Crous P."/>
            <person name="Grigoriev I."/>
        </authorList>
    </citation>
    <scope>NUCLEOTIDE SEQUENCE</scope>
    <source>
        <strain evidence="2">CBS 121739</strain>
    </source>
</reference>
<keyword evidence="3" id="KW-1185">Reference proteome</keyword>
<dbReference type="Proteomes" id="UP000799437">
    <property type="component" value="Unassembled WGS sequence"/>
</dbReference>
<gene>
    <name evidence="2" type="ORF">EJ05DRAFT_229803</name>
</gene>
<sequence>MIARAEEAKEWRRPPHLQPRKVSLPSRRPVHTHALFTYSPFSSSSSRPAVVRLCVRTLSVTRPLSPAIRNRLRRGLVQGPSKSSHHRQQLIESGDMISICVLRRREEEKRVATGGAGCSSSWFGLSVWGTSGCGVFRPRCGAGRYGEEDTNASLFLTDYKSRLLPVTARCVFPTSHGQRAGTNPAITWVMSSCLLLPRYSQTDVKS</sequence>
<organism evidence="2 3">
    <name type="scientific">Pseudovirgaria hyperparasitica</name>
    <dbReference type="NCBI Taxonomy" id="470096"/>
    <lineage>
        <taxon>Eukaryota</taxon>
        <taxon>Fungi</taxon>
        <taxon>Dikarya</taxon>
        <taxon>Ascomycota</taxon>
        <taxon>Pezizomycotina</taxon>
        <taxon>Dothideomycetes</taxon>
        <taxon>Dothideomycetes incertae sedis</taxon>
        <taxon>Acrospermales</taxon>
        <taxon>Acrospermaceae</taxon>
        <taxon>Pseudovirgaria</taxon>
    </lineage>
</organism>
<protein>
    <submittedName>
        <fullName evidence="2">Uncharacterized protein</fullName>
    </submittedName>
</protein>
<dbReference type="EMBL" id="ML996588">
    <property type="protein sequence ID" value="KAF2752992.1"/>
    <property type="molecule type" value="Genomic_DNA"/>
</dbReference>
<feature type="compositionally biased region" description="Basic and acidic residues" evidence="1">
    <location>
        <begin position="1"/>
        <end position="13"/>
    </location>
</feature>
<proteinExistence type="predicted"/>
<dbReference type="GeneID" id="54481017"/>
<evidence type="ECO:0000313" key="3">
    <source>
        <dbReference type="Proteomes" id="UP000799437"/>
    </source>
</evidence>
<dbReference type="RefSeq" id="XP_033595443.1">
    <property type="nucleotide sequence ID" value="XM_033739963.1"/>
</dbReference>
<evidence type="ECO:0000256" key="1">
    <source>
        <dbReference type="SAM" id="MobiDB-lite"/>
    </source>
</evidence>